<gene>
    <name evidence="2" type="ORF">PPERSA_05955</name>
</gene>
<feature type="region of interest" description="Disordered" evidence="1">
    <location>
        <begin position="129"/>
        <end position="149"/>
    </location>
</feature>
<dbReference type="InParanoid" id="A0A0V0R468"/>
<sequence>MDNQYQFVTQEKKGIFNCWKKTMDKFKSLFQSQSIENIFNDENQNLDQNTQTNLLEKISVFLNPNWPKTIWSYDMSNPSADQLQINWDTIYQNPDTYSIFFKQGGQIDHDLRRLYTQYIIKKQNEISKDKKANENSSINQQDEESKSLLETQENDRNINNYFQSQNNTLGQPDIKVSQYTYLKKNKNYISNSLKSFLLYDQHNKDIIKSEEQLNDLYNFLLKFFDKVYNEQNLISQLQGQQQIEIQESEEILSQFNKNFQLFLQNPICSLKKYQHLINQNIDTSKEVISEREICYIFKQMLKVAYKLNENNCVHVKLNLKSFSLFLNESFKSNDKQFQIKLSNFEYLVVDGTGDNQELNDYFDLLQKEIYKENSQMMNQKAQLFFDNNKQIIEPGQGLAFMLYQVSRQMIIFLLGIFDKNYDSYEKTNSIEDKELSNLLNKILKKQISSQIFNLINKLFDPKEKQDLNQNRILNQIPSYNDVPAQQGIGYTDSGVVPLQSLNEYPLFIVYGGEHVMNEYNQWKNQQIQKAQEGSIKEQIKEFNHFALLNHQQILNELMNKIMKDKSFYLEKIENEFESNEAAVQFYINLAHLAIKQNYFDFSQKCTEKSFEFYQKGFALKFTNKKILTDFLQKYSEIITLLMKKNSELSFQEYDKNFIGIKNILYVFSEAYHGEILNNEESVNLIYIIQQSIVPNNYGVYIYIWELILQLEKKLNNKYLQAQALVNLAKFYGNITYYDREQNKMSNFFDKSLKCLEEALDLLNNLLSESIDHKAKEGTFNFYLKQECLKLNQQIFLYQSEIYRLGKQTEKINPVLQQEYDLVLRNKCLIFQIDSILANLASNEKKKQQTQEQIRNWLLDIQSQHNQRQAQGHIKEFPNNIYNLSEYLHILIGTTYFLEENYDLSCIHYNKFLVPLFEKLKGEKQLKGQMEKLTKIYQGSQWKSWIYYVKFMSQSFHKKSDNLKAFILQNFYAANWGNTNKLQWKLIVARYSSLSNNKFDYFKINPEQHIWDVLNLRLYAISINQSMNDQYISQCMNIIFHNYHDKNKKVGQFAVKQVLIQYIEFMLSKFGQGKKFGNFLKFLQEIEPKEQTPNIELQFAGKIKQYLVAEYIDLVNEIIQELKITSIGQDGLPFNDIAEIQINQLNYLVQIAENYQKLEQFFQAKNTYRYILIRNQEEKLDYSQIKLVQFKEIQCNIKAIVKVQGHLNINQAQILGKTIVDQKQQILNNHFIQSQYNDLLNYIKSHTK</sequence>
<evidence type="ECO:0000313" key="2">
    <source>
        <dbReference type="EMBL" id="KRX09286.1"/>
    </source>
</evidence>
<reference evidence="2 3" key="1">
    <citation type="journal article" date="2015" name="Sci. Rep.">
        <title>Genome of the facultative scuticociliatosis pathogen Pseudocohnilembus persalinus provides insight into its virulence through horizontal gene transfer.</title>
        <authorList>
            <person name="Xiong J."/>
            <person name="Wang G."/>
            <person name="Cheng J."/>
            <person name="Tian M."/>
            <person name="Pan X."/>
            <person name="Warren A."/>
            <person name="Jiang C."/>
            <person name="Yuan D."/>
            <person name="Miao W."/>
        </authorList>
    </citation>
    <scope>NUCLEOTIDE SEQUENCE [LARGE SCALE GENOMIC DNA]</scope>
    <source>
        <strain evidence="2">36N120E</strain>
    </source>
</reference>
<dbReference type="Proteomes" id="UP000054937">
    <property type="component" value="Unassembled WGS sequence"/>
</dbReference>
<dbReference type="AlphaFoldDB" id="A0A0V0R468"/>
<accession>A0A0V0R468</accession>
<organism evidence="2 3">
    <name type="scientific">Pseudocohnilembus persalinus</name>
    <name type="common">Ciliate</name>
    <dbReference type="NCBI Taxonomy" id="266149"/>
    <lineage>
        <taxon>Eukaryota</taxon>
        <taxon>Sar</taxon>
        <taxon>Alveolata</taxon>
        <taxon>Ciliophora</taxon>
        <taxon>Intramacronucleata</taxon>
        <taxon>Oligohymenophorea</taxon>
        <taxon>Scuticociliatia</taxon>
        <taxon>Philasterida</taxon>
        <taxon>Pseudocohnilembidae</taxon>
        <taxon>Pseudocohnilembus</taxon>
    </lineage>
</organism>
<protein>
    <submittedName>
        <fullName evidence="2">Uncharacterized protein</fullName>
    </submittedName>
</protein>
<evidence type="ECO:0000256" key="1">
    <source>
        <dbReference type="SAM" id="MobiDB-lite"/>
    </source>
</evidence>
<name>A0A0V0R468_PSEPJ</name>
<keyword evidence="3" id="KW-1185">Reference proteome</keyword>
<comment type="caution">
    <text evidence="2">The sequence shown here is derived from an EMBL/GenBank/DDBJ whole genome shotgun (WGS) entry which is preliminary data.</text>
</comment>
<proteinExistence type="predicted"/>
<dbReference type="EMBL" id="LDAU01000053">
    <property type="protein sequence ID" value="KRX09286.1"/>
    <property type="molecule type" value="Genomic_DNA"/>
</dbReference>
<evidence type="ECO:0000313" key="3">
    <source>
        <dbReference type="Proteomes" id="UP000054937"/>
    </source>
</evidence>